<gene>
    <name evidence="2" type="ORF">TDUB1175_LOCUS8020</name>
</gene>
<name>A0A7R9VWH6_9STRA</name>
<protein>
    <submittedName>
        <fullName evidence="2">Uncharacterized protein</fullName>
    </submittedName>
</protein>
<feature type="region of interest" description="Disordered" evidence="1">
    <location>
        <begin position="52"/>
        <end position="106"/>
    </location>
</feature>
<proteinExistence type="predicted"/>
<sequence length="141" mass="15197">MGACVEMDETKALLKKPSVNRAKQNPGTGTQVTTRRMGPLYHTMSLSYKISDYEDNEGGKKGDLDGSVHTQETAPEEPEEAPTEQIYSFDRFNTTEPPAGGLFAGNPLEGMNPSAYGFGVKKSDGKGISVQKRLVLGVPTD</sequence>
<feature type="region of interest" description="Disordered" evidence="1">
    <location>
        <begin position="16"/>
        <end position="38"/>
    </location>
</feature>
<evidence type="ECO:0000313" key="2">
    <source>
        <dbReference type="EMBL" id="CAD8306711.1"/>
    </source>
</evidence>
<reference evidence="2" key="1">
    <citation type="submission" date="2021-01" db="EMBL/GenBank/DDBJ databases">
        <authorList>
            <person name="Corre E."/>
            <person name="Pelletier E."/>
            <person name="Niang G."/>
            <person name="Scheremetjew M."/>
            <person name="Finn R."/>
            <person name="Kale V."/>
            <person name="Holt S."/>
            <person name="Cochrane G."/>
            <person name="Meng A."/>
            <person name="Brown T."/>
            <person name="Cohen L."/>
        </authorList>
    </citation>
    <scope>NUCLEOTIDE SEQUENCE</scope>
    <source>
        <strain evidence="2">CCMP147</strain>
    </source>
</reference>
<accession>A0A7R9VWH6</accession>
<dbReference type="EMBL" id="HBED01016135">
    <property type="protein sequence ID" value="CAD8306711.1"/>
    <property type="molecule type" value="Transcribed_RNA"/>
</dbReference>
<evidence type="ECO:0000256" key="1">
    <source>
        <dbReference type="SAM" id="MobiDB-lite"/>
    </source>
</evidence>
<organism evidence="2">
    <name type="scientific">Pseudictyota dubia</name>
    <dbReference type="NCBI Taxonomy" id="2749911"/>
    <lineage>
        <taxon>Eukaryota</taxon>
        <taxon>Sar</taxon>
        <taxon>Stramenopiles</taxon>
        <taxon>Ochrophyta</taxon>
        <taxon>Bacillariophyta</taxon>
        <taxon>Mediophyceae</taxon>
        <taxon>Biddulphiophycidae</taxon>
        <taxon>Eupodiscales</taxon>
        <taxon>Odontellaceae</taxon>
        <taxon>Pseudictyota</taxon>
    </lineage>
</organism>
<dbReference type="AlphaFoldDB" id="A0A7R9VWH6"/>
<feature type="compositionally biased region" description="Basic and acidic residues" evidence="1">
    <location>
        <begin position="57"/>
        <end position="66"/>
    </location>
</feature>
<feature type="compositionally biased region" description="Polar residues" evidence="1">
    <location>
        <begin position="21"/>
        <end position="34"/>
    </location>
</feature>